<dbReference type="GeneID" id="17320728"/>
<dbReference type="PANTHER" id="PTHR46754">
    <property type="entry name" value="MKI67 FHA DOMAIN-INTERACTING NUCLEOLAR PHOSPHOPROTEIN"/>
    <property type="match status" value="1"/>
</dbReference>
<dbReference type="InterPro" id="IPR000504">
    <property type="entry name" value="RRM_dom"/>
</dbReference>
<dbReference type="EMBL" id="HG001637">
    <property type="protein sequence ID" value="CDF33211.1"/>
    <property type="molecule type" value="Genomic_DNA"/>
</dbReference>
<feature type="domain" description="RRM" evidence="6">
    <location>
        <begin position="316"/>
        <end position="394"/>
    </location>
</feature>
<evidence type="ECO:0000256" key="3">
    <source>
        <dbReference type="ARBA" id="ARBA00023242"/>
    </source>
</evidence>
<dbReference type="Pfam" id="PF00076">
    <property type="entry name" value="RRM_1"/>
    <property type="match status" value="1"/>
</dbReference>
<dbReference type="Gene3D" id="3.30.70.330">
    <property type="match status" value="1"/>
</dbReference>
<dbReference type="RefSeq" id="XP_005713014.1">
    <property type="nucleotide sequence ID" value="XM_005712957.1"/>
</dbReference>
<proteinExistence type="predicted"/>
<evidence type="ECO:0000313" key="8">
    <source>
        <dbReference type="Proteomes" id="UP000012073"/>
    </source>
</evidence>
<dbReference type="GO" id="GO:0005730">
    <property type="term" value="C:nucleolus"/>
    <property type="evidence" value="ECO:0007669"/>
    <property type="project" value="UniProtKB-SubCell"/>
</dbReference>
<dbReference type="InterPro" id="IPR035979">
    <property type="entry name" value="RBD_domain_sf"/>
</dbReference>
<feature type="compositionally biased region" description="Basic residues" evidence="5">
    <location>
        <begin position="180"/>
        <end position="189"/>
    </location>
</feature>
<gene>
    <name evidence="7" type="ORF">CHC_T00001902001</name>
</gene>
<dbReference type="KEGG" id="ccp:CHC_T00001902001"/>
<keyword evidence="3" id="KW-0539">Nucleus</keyword>
<keyword evidence="8" id="KW-1185">Reference proteome</keyword>
<evidence type="ECO:0000259" key="6">
    <source>
        <dbReference type="PROSITE" id="PS50102"/>
    </source>
</evidence>
<feature type="region of interest" description="Disordered" evidence="5">
    <location>
        <begin position="256"/>
        <end position="277"/>
    </location>
</feature>
<accession>R7Q752</accession>
<dbReference type="STRING" id="2769.R7Q752"/>
<feature type="region of interest" description="Disordered" evidence="5">
    <location>
        <begin position="295"/>
        <end position="314"/>
    </location>
</feature>
<dbReference type="OrthoDB" id="21467at2759"/>
<organism evidence="7 8">
    <name type="scientific">Chondrus crispus</name>
    <name type="common">Carrageen Irish moss</name>
    <name type="synonym">Polymorpha crispa</name>
    <dbReference type="NCBI Taxonomy" id="2769"/>
    <lineage>
        <taxon>Eukaryota</taxon>
        <taxon>Rhodophyta</taxon>
        <taxon>Florideophyceae</taxon>
        <taxon>Rhodymeniophycidae</taxon>
        <taxon>Gigartinales</taxon>
        <taxon>Gigartinaceae</taxon>
        <taxon>Chondrus</taxon>
    </lineage>
</organism>
<feature type="region of interest" description="Disordered" evidence="5">
    <location>
        <begin position="1"/>
        <end position="203"/>
    </location>
</feature>
<keyword evidence="2 4" id="KW-0694">RNA-binding</keyword>
<feature type="compositionally biased region" description="Basic and acidic residues" evidence="5">
    <location>
        <begin position="64"/>
        <end position="83"/>
    </location>
</feature>
<dbReference type="Gramene" id="CDF33211">
    <property type="protein sequence ID" value="CDF33211"/>
    <property type="gene ID" value="CHC_T00001902001"/>
</dbReference>
<dbReference type="SMART" id="SM00360">
    <property type="entry name" value="RRM"/>
    <property type="match status" value="1"/>
</dbReference>
<evidence type="ECO:0000256" key="5">
    <source>
        <dbReference type="SAM" id="MobiDB-lite"/>
    </source>
</evidence>
<dbReference type="SUPFAM" id="SSF54928">
    <property type="entry name" value="RNA-binding domain, RBD"/>
    <property type="match status" value="1"/>
</dbReference>
<reference evidence="8" key="1">
    <citation type="journal article" date="2013" name="Proc. Natl. Acad. Sci. U.S.A.">
        <title>Genome structure and metabolic features in the red seaweed Chondrus crispus shed light on evolution of the Archaeplastida.</title>
        <authorList>
            <person name="Collen J."/>
            <person name="Porcel B."/>
            <person name="Carre W."/>
            <person name="Ball S.G."/>
            <person name="Chaparro C."/>
            <person name="Tonon T."/>
            <person name="Barbeyron T."/>
            <person name="Michel G."/>
            <person name="Noel B."/>
            <person name="Valentin K."/>
            <person name="Elias M."/>
            <person name="Artiguenave F."/>
            <person name="Arun A."/>
            <person name="Aury J.M."/>
            <person name="Barbosa-Neto J.F."/>
            <person name="Bothwell J.H."/>
            <person name="Bouget F.Y."/>
            <person name="Brillet L."/>
            <person name="Cabello-Hurtado F."/>
            <person name="Capella-Gutierrez S."/>
            <person name="Charrier B."/>
            <person name="Cladiere L."/>
            <person name="Cock J.M."/>
            <person name="Coelho S.M."/>
            <person name="Colleoni C."/>
            <person name="Czjzek M."/>
            <person name="Da Silva C."/>
            <person name="Delage L."/>
            <person name="Denoeud F."/>
            <person name="Deschamps P."/>
            <person name="Dittami S.M."/>
            <person name="Gabaldon T."/>
            <person name="Gachon C.M."/>
            <person name="Groisillier A."/>
            <person name="Herve C."/>
            <person name="Jabbari K."/>
            <person name="Katinka M."/>
            <person name="Kloareg B."/>
            <person name="Kowalczyk N."/>
            <person name="Labadie K."/>
            <person name="Leblanc C."/>
            <person name="Lopez P.J."/>
            <person name="McLachlan D.H."/>
            <person name="Meslet-Cladiere L."/>
            <person name="Moustafa A."/>
            <person name="Nehr Z."/>
            <person name="Nyvall Collen P."/>
            <person name="Panaud O."/>
            <person name="Partensky F."/>
            <person name="Poulain J."/>
            <person name="Rensing S.A."/>
            <person name="Rousvoal S."/>
            <person name="Samson G."/>
            <person name="Symeonidi A."/>
            <person name="Weissenbach J."/>
            <person name="Zambounis A."/>
            <person name="Wincker P."/>
            <person name="Boyen C."/>
        </authorList>
    </citation>
    <scope>NUCLEOTIDE SEQUENCE [LARGE SCALE GENOMIC DNA]</scope>
    <source>
        <strain evidence="8">cv. Stackhouse</strain>
    </source>
</reference>
<evidence type="ECO:0000256" key="1">
    <source>
        <dbReference type="ARBA" id="ARBA00004604"/>
    </source>
</evidence>
<dbReference type="InterPro" id="IPR012677">
    <property type="entry name" value="Nucleotide-bd_a/b_plait_sf"/>
</dbReference>
<evidence type="ECO:0000313" key="7">
    <source>
        <dbReference type="EMBL" id="CDF33211.1"/>
    </source>
</evidence>
<dbReference type="Proteomes" id="UP000012073">
    <property type="component" value="Unassembled WGS sequence"/>
</dbReference>
<dbReference type="GO" id="GO:0003723">
    <property type="term" value="F:RNA binding"/>
    <property type="evidence" value="ECO:0007669"/>
    <property type="project" value="UniProtKB-UniRule"/>
</dbReference>
<evidence type="ECO:0000256" key="4">
    <source>
        <dbReference type="PROSITE-ProRule" id="PRU00176"/>
    </source>
</evidence>
<sequence>MAPSPKLRSSKKKSASRSRASERTAADASPHAVDKKRKQPKPSSRSTPDGASDAPPAHPPAATADKKPGVAKPPDEPDRKENTPRSGRKGRAVKRAAESAGGDADAAKVSLDAAGDEARSLEDGFAAVKREAKKAKRRSGSKEKKQETPKVATRVKKTGAAAKASIVNKFSLEPDEQPAKKSKKAKATRRAPPGESPDVVLNRRMTKDKLSLLTRSPLSHLVSEEDKDAAAQQVYGQGASFSTHVKRKLQNADVDEIIPLDSSQPPKKKSKDANADAKDLAELVARRKERRIEKRRLRKLRKSGAREEESTPTESGVMYLGHIPHGFYEEEIRGYFAQFGRVTAVRLSRSKKTARSRGYAFIEFEDTEIAQKAAESMDGYLMHGQKLVAKVVPPERLHPETMKGAERKFKKVKFSTVMRNGLIRRSRDPLKLAQRSKHVQKKLHGKKARLEKMGLKYQFPEIASDGQ</sequence>
<name>R7Q752_CHOCR</name>
<comment type="subcellular location">
    <subcellularLocation>
        <location evidence="1">Nucleus</location>
        <location evidence="1">Nucleolus</location>
    </subcellularLocation>
</comment>
<evidence type="ECO:0000256" key="2">
    <source>
        <dbReference type="ARBA" id="ARBA00022884"/>
    </source>
</evidence>
<dbReference type="CDD" id="cd12307">
    <property type="entry name" value="RRM_NIFK_like"/>
    <property type="match status" value="1"/>
</dbReference>
<feature type="compositionally biased region" description="Low complexity" evidence="5">
    <location>
        <begin position="41"/>
        <end position="63"/>
    </location>
</feature>
<dbReference type="AlphaFoldDB" id="R7Q752"/>
<protein>
    <recommendedName>
        <fullName evidence="6">RRM domain-containing protein</fullName>
    </recommendedName>
</protein>
<dbReference type="PROSITE" id="PS50102">
    <property type="entry name" value="RRM"/>
    <property type="match status" value="1"/>
</dbReference>